<dbReference type="EMBL" id="GL349436">
    <property type="protein sequence ID" value="KNC52067.1"/>
    <property type="molecule type" value="Genomic_DNA"/>
</dbReference>
<dbReference type="Proteomes" id="UP000054408">
    <property type="component" value="Unassembled WGS sequence"/>
</dbReference>
<dbReference type="GeneID" id="25560670"/>
<dbReference type="RefSeq" id="XP_013762072.1">
    <property type="nucleotide sequence ID" value="XM_013906618.1"/>
</dbReference>
<proteinExistence type="predicted"/>
<evidence type="ECO:0000313" key="3">
    <source>
        <dbReference type="Proteomes" id="UP000054408"/>
    </source>
</evidence>
<evidence type="ECO:0000256" key="1">
    <source>
        <dbReference type="SAM" id="MobiDB-lite"/>
    </source>
</evidence>
<feature type="compositionally biased region" description="Basic and acidic residues" evidence="1">
    <location>
        <begin position="12"/>
        <end position="24"/>
    </location>
</feature>
<feature type="compositionally biased region" description="Low complexity" evidence="1">
    <location>
        <begin position="43"/>
        <end position="54"/>
    </location>
</feature>
<feature type="region of interest" description="Disordered" evidence="1">
    <location>
        <begin position="186"/>
        <end position="215"/>
    </location>
</feature>
<evidence type="ECO:0000313" key="2">
    <source>
        <dbReference type="EMBL" id="KNC52067.1"/>
    </source>
</evidence>
<reference evidence="2 3" key="1">
    <citation type="submission" date="2010-05" db="EMBL/GenBank/DDBJ databases">
        <title>The Genome Sequence of Thecamonas trahens ATCC 50062.</title>
        <authorList>
            <consortium name="The Broad Institute Genome Sequencing Platform"/>
            <person name="Russ C."/>
            <person name="Cuomo C."/>
            <person name="Shea T."/>
            <person name="Young S.K."/>
            <person name="Zeng Q."/>
            <person name="Koehrsen M."/>
            <person name="Haas B."/>
            <person name="Borodovsky M."/>
            <person name="Guigo R."/>
            <person name="Alvarado L."/>
            <person name="Berlin A."/>
            <person name="Bochicchio J."/>
            <person name="Borenstein D."/>
            <person name="Chapman S."/>
            <person name="Chen Z."/>
            <person name="Freedman E."/>
            <person name="Gellesch M."/>
            <person name="Goldberg J."/>
            <person name="Griggs A."/>
            <person name="Gujja S."/>
            <person name="Heilman E."/>
            <person name="Heiman D."/>
            <person name="Hepburn T."/>
            <person name="Howarth C."/>
            <person name="Jen D."/>
            <person name="Larson L."/>
            <person name="Mehta T."/>
            <person name="Park D."/>
            <person name="Pearson M."/>
            <person name="Roberts A."/>
            <person name="Saif S."/>
            <person name="Shenoy N."/>
            <person name="Sisk P."/>
            <person name="Stolte C."/>
            <person name="Sykes S."/>
            <person name="Thomson T."/>
            <person name="Walk T."/>
            <person name="White J."/>
            <person name="Yandava C."/>
            <person name="Burger G."/>
            <person name="Gray M.W."/>
            <person name="Holland P.W.H."/>
            <person name="King N."/>
            <person name="Lang F.B.F."/>
            <person name="Roger A.J."/>
            <person name="Ruiz-Trillo I."/>
            <person name="Lander E."/>
            <person name="Nusbaum C."/>
        </authorList>
    </citation>
    <scope>NUCLEOTIDE SEQUENCE [LARGE SCALE GENOMIC DNA]</scope>
    <source>
        <strain evidence="2 3">ATCC 50062</strain>
    </source>
</reference>
<feature type="region of interest" description="Disordered" evidence="1">
    <location>
        <begin position="1"/>
        <end position="134"/>
    </location>
</feature>
<organism evidence="2 3">
    <name type="scientific">Thecamonas trahens ATCC 50062</name>
    <dbReference type="NCBI Taxonomy" id="461836"/>
    <lineage>
        <taxon>Eukaryota</taxon>
        <taxon>Apusozoa</taxon>
        <taxon>Apusomonadida</taxon>
        <taxon>Apusomonadidae</taxon>
        <taxon>Thecamonas</taxon>
    </lineage>
</organism>
<protein>
    <submittedName>
        <fullName evidence="2">Uncharacterized protein</fullName>
    </submittedName>
</protein>
<dbReference type="AlphaFoldDB" id="A0A0L0DIG1"/>
<sequence>MPRKRKRTAAKLAEREDRKAEGDTGAKGGEAVSSGASKEMVGTAVTETRAEATTMGGGDVDEDVRPMKKAKTKSELEKERRALEARAEREKAKREGGDDDDWVASFARAANSRSKRSERKERLREKWNEKKRQRSEAELAYLAELREQRAERKARRREAKAKIKYVDSKASTLSLIDSVLGKTTSDLKARKREAAERERWKAADEKRRKEARERKKLLKDSINTVLVSEAKSRKRAKKGGRR</sequence>
<feature type="compositionally biased region" description="Basic and acidic residues" evidence="1">
    <location>
        <begin position="186"/>
        <end position="213"/>
    </location>
</feature>
<feature type="compositionally biased region" description="Basic and acidic residues" evidence="1">
    <location>
        <begin position="118"/>
        <end position="134"/>
    </location>
</feature>
<feature type="compositionally biased region" description="Basic and acidic residues" evidence="1">
    <location>
        <begin position="72"/>
        <end position="96"/>
    </location>
</feature>
<keyword evidence="3" id="KW-1185">Reference proteome</keyword>
<gene>
    <name evidence="2" type="ORF">AMSG_00894</name>
</gene>
<name>A0A0L0DIG1_THETB</name>
<accession>A0A0L0DIG1</accession>